<comment type="similarity">
    <text evidence="9 11">Belongs to the fluoride channel Fluc/FEX (TC 1.A.43) family.</text>
</comment>
<reference evidence="12 13" key="1">
    <citation type="submission" date="2021-07" db="EMBL/GenBank/DDBJ databases">
        <title>Genomic diversity and antimicrobial resistance of Prevotella spp. isolated from chronic lung disease airways.</title>
        <authorList>
            <person name="Webb K.A."/>
            <person name="Olagoke O.S."/>
            <person name="Baird T."/>
            <person name="Neill J."/>
            <person name="Pham A."/>
            <person name="Wells T.J."/>
            <person name="Ramsay K.A."/>
            <person name="Bell S.C."/>
            <person name="Sarovich D.S."/>
            <person name="Price E.P."/>
        </authorList>
    </citation>
    <scope>NUCLEOTIDE SEQUENCE [LARGE SCALE GENOMIC DNA]</scope>
    <source>
        <strain evidence="12 13">SCHI0011.S.12</strain>
    </source>
</reference>
<keyword evidence="5 11" id="KW-1133">Transmembrane helix</keyword>
<feature type="binding site" evidence="11">
    <location>
        <position position="80"/>
    </location>
    <ligand>
        <name>Na(+)</name>
        <dbReference type="ChEBI" id="CHEBI:29101"/>
        <note>structural</note>
    </ligand>
</feature>
<comment type="function">
    <text evidence="11">Fluoride-specific ion channel. Important for reducing fluoride concentration in the cell, thus reducing its toxicity.</text>
</comment>
<dbReference type="InterPro" id="IPR003691">
    <property type="entry name" value="FluC"/>
</dbReference>
<protein>
    <recommendedName>
        <fullName evidence="11">Fluoride-specific ion channel FluC</fullName>
    </recommendedName>
</protein>
<comment type="subcellular location">
    <subcellularLocation>
        <location evidence="1 11">Cell membrane</location>
        <topology evidence="1 11">Multi-pass membrane protein</topology>
    </subcellularLocation>
</comment>
<evidence type="ECO:0000256" key="7">
    <source>
        <dbReference type="ARBA" id="ARBA00023136"/>
    </source>
</evidence>
<keyword evidence="13" id="KW-1185">Reference proteome</keyword>
<comment type="caution">
    <text evidence="12">The sequence shown here is derived from an EMBL/GenBank/DDBJ whole genome shotgun (WGS) entry which is preliminary data.</text>
</comment>
<dbReference type="NCBIfam" id="TIGR00494">
    <property type="entry name" value="crcB"/>
    <property type="match status" value="1"/>
</dbReference>
<organism evidence="12 13">
    <name type="scientific">Hoylesella nanceiensis</name>
    <dbReference type="NCBI Taxonomy" id="425941"/>
    <lineage>
        <taxon>Bacteria</taxon>
        <taxon>Pseudomonadati</taxon>
        <taxon>Bacteroidota</taxon>
        <taxon>Bacteroidia</taxon>
        <taxon>Bacteroidales</taxon>
        <taxon>Prevotellaceae</taxon>
        <taxon>Hoylesella</taxon>
    </lineage>
</organism>
<keyword evidence="4 11" id="KW-0812">Transmembrane</keyword>
<feature type="binding site" evidence="11">
    <location>
        <position position="77"/>
    </location>
    <ligand>
        <name>Na(+)</name>
        <dbReference type="ChEBI" id="CHEBI:29101"/>
        <note>structural</note>
    </ligand>
</feature>
<keyword evidence="2 11" id="KW-1003">Cell membrane</keyword>
<evidence type="ECO:0000256" key="1">
    <source>
        <dbReference type="ARBA" id="ARBA00004651"/>
    </source>
</evidence>
<evidence type="ECO:0000313" key="12">
    <source>
        <dbReference type="EMBL" id="MBW4769625.1"/>
    </source>
</evidence>
<keyword evidence="7 11" id="KW-0472">Membrane</keyword>
<keyword evidence="11" id="KW-0479">Metal-binding</keyword>
<evidence type="ECO:0000256" key="11">
    <source>
        <dbReference type="HAMAP-Rule" id="MF_00454"/>
    </source>
</evidence>
<sequence>MLLKTTLIIALGGALGSVARFMLSKLISESSTTSFPLSTLVVNVLGCLIIGFVYALFDNKENASVALKQFLTIGFCGGFTTFSTFSNESFNLYQLQHFTQLALYITASVVLGFFAIALGATLGQWIK</sequence>
<feature type="transmembrane region" description="Helical" evidence="11">
    <location>
        <begin position="69"/>
        <end position="90"/>
    </location>
</feature>
<comment type="catalytic activity">
    <reaction evidence="10">
        <text>fluoride(in) = fluoride(out)</text>
        <dbReference type="Rhea" id="RHEA:76159"/>
        <dbReference type="ChEBI" id="CHEBI:17051"/>
    </reaction>
    <physiologicalReaction direction="left-to-right" evidence="10">
        <dbReference type="Rhea" id="RHEA:76160"/>
    </physiologicalReaction>
</comment>
<feature type="transmembrane region" description="Helical" evidence="11">
    <location>
        <begin position="35"/>
        <end position="57"/>
    </location>
</feature>
<keyword evidence="11" id="KW-0813">Transport</keyword>
<dbReference type="HAMAP" id="MF_00454">
    <property type="entry name" value="FluC"/>
    <property type="match status" value="1"/>
</dbReference>
<feature type="transmembrane region" description="Helical" evidence="11">
    <location>
        <begin position="6"/>
        <end position="23"/>
    </location>
</feature>
<dbReference type="PANTHER" id="PTHR28259:SF1">
    <property type="entry name" value="FLUORIDE EXPORT PROTEIN 1-RELATED"/>
    <property type="match status" value="1"/>
</dbReference>
<evidence type="ECO:0000256" key="10">
    <source>
        <dbReference type="ARBA" id="ARBA00035585"/>
    </source>
</evidence>
<keyword evidence="8 11" id="KW-0407">Ion channel</keyword>
<evidence type="ECO:0000256" key="3">
    <source>
        <dbReference type="ARBA" id="ARBA00022519"/>
    </source>
</evidence>
<dbReference type="Pfam" id="PF02537">
    <property type="entry name" value="CRCB"/>
    <property type="match status" value="1"/>
</dbReference>
<evidence type="ECO:0000256" key="9">
    <source>
        <dbReference type="ARBA" id="ARBA00035120"/>
    </source>
</evidence>
<evidence type="ECO:0000256" key="2">
    <source>
        <dbReference type="ARBA" id="ARBA00022475"/>
    </source>
</evidence>
<evidence type="ECO:0000256" key="6">
    <source>
        <dbReference type="ARBA" id="ARBA00023065"/>
    </source>
</evidence>
<accession>A0ABS6YDI9</accession>
<comment type="activity regulation">
    <text evidence="11">Na(+) is not transported, but it plays an essential structural role and its presence is essential for fluoride channel function.</text>
</comment>
<keyword evidence="11" id="KW-0915">Sodium</keyword>
<gene>
    <name evidence="11 12" type="primary">crcB</name>
    <name evidence="11" type="synonym">fluC</name>
    <name evidence="12" type="ORF">KZO38_07605</name>
</gene>
<name>A0ABS6YDI9_9BACT</name>
<proteinExistence type="inferred from homology"/>
<dbReference type="EMBL" id="JAHXCT010000005">
    <property type="protein sequence ID" value="MBW4769625.1"/>
    <property type="molecule type" value="Genomic_DNA"/>
</dbReference>
<dbReference type="PANTHER" id="PTHR28259">
    <property type="entry name" value="FLUORIDE EXPORT PROTEIN 1-RELATED"/>
    <property type="match status" value="1"/>
</dbReference>
<evidence type="ECO:0000256" key="4">
    <source>
        <dbReference type="ARBA" id="ARBA00022692"/>
    </source>
</evidence>
<evidence type="ECO:0000313" key="13">
    <source>
        <dbReference type="Proteomes" id="UP000788426"/>
    </source>
</evidence>
<evidence type="ECO:0000256" key="8">
    <source>
        <dbReference type="ARBA" id="ARBA00023303"/>
    </source>
</evidence>
<feature type="transmembrane region" description="Helical" evidence="11">
    <location>
        <begin position="102"/>
        <end position="126"/>
    </location>
</feature>
<evidence type="ECO:0000256" key="5">
    <source>
        <dbReference type="ARBA" id="ARBA00022989"/>
    </source>
</evidence>
<dbReference type="Proteomes" id="UP000788426">
    <property type="component" value="Unassembled WGS sequence"/>
</dbReference>
<keyword evidence="3" id="KW-0997">Cell inner membrane</keyword>
<keyword evidence="6 11" id="KW-0406">Ion transport</keyword>